<reference evidence="8 9" key="1">
    <citation type="submission" date="2017-06" db="EMBL/GenBank/DDBJ databases">
        <title>Genome sequence of Lactobacillus plantarum subsp. plantarum strain SRCM101258.</title>
        <authorList>
            <person name="Cho S.H."/>
        </authorList>
    </citation>
    <scope>NUCLEOTIDE SEQUENCE [LARGE SCALE GENOMIC DNA]</scope>
    <source>
        <strain evidence="8 9">SRCM101258</strain>
    </source>
</reference>
<keyword evidence="2" id="KW-0521">NADP</keyword>
<dbReference type="PIRSF" id="PIRSF000097">
    <property type="entry name" value="AKR"/>
    <property type="match status" value="1"/>
</dbReference>
<dbReference type="InterPro" id="IPR020471">
    <property type="entry name" value="AKR"/>
</dbReference>
<gene>
    <name evidence="8" type="primary">gcy1</name>
    <name evidence="8" type="ORF">S101258_00643</name>
</gene>
<dbReference type="PANTHER" id="PTHR43827">
    <property type="entry name" value="2,5-DIKETO-D-GLUCONIC ACID REDUCTASE"/>
    <property type="match status" value="1"/>
</dbReference>
<sequence length="301" mass="33434">MGRIILTNKFLEAFLMTALTKLTDTYTLNNGTKIPIVGFGTWQTPDGQVAYDSVLAALKAGYRHIDTAAAYGNEESVGKAIADSGVAREDLFVTTKLWNADHGYDAAKKALDTSLAKLGLDYVDLYLIHWPNPAAMRDNWEQLNADTWRAMEEAYTARKARAIGVSNFRPKHLDALLKTAKVVPAVNQIFLNPSDMEDEVVAYNRKHDILSEAYSPLGTGKIFSIPELKTLADKYDKSVAQVVLRWSLQHGFLPLPKSVHADRIKQNTELFDFELSDDDMKVIDGFHGVAGLANDPDQVNF</sequence>
<evidence type="ECO:0000313" key="9">
    <source>
        <dbReference type="Proteomes" id="UP000236990"/>
    </source>
</evidence>
<proteinExistence type="inferred from homology"/>
<dbReference type="CDD" id="cd19071">
    <property type="entry name" value="AKR_AKR1-5-like"/>
    <property type="match status" value="1"/>
</dbReference>
<dbReference type="FunFam" id="3.20.20.100:FF:000015">
    <property type="entry name" value="Oxidoreductase, aldo/keto reductase family"/>
    <property type="match status" value="1"/>
</dbReference>
<dbReference type="Gene3D" id="3.20.20.100">
    <property type="entry name" value="NADP-dependent oxidoreductase domain"/>
    <property type="match status" value="1"/>
</dbReference>
<dbReference type="GO" id="GO:0047953">
    <property type="term" value="F:glycerol 2-dehydrogenase (NADP+) activity"/>
    <property type="evidence" value="ECO:0007669"/>
    <property type="project" value="UniProtKB-EC"/>
</dbReference>
<protein>
    <submittedName>
        <fullName evidence="8">Glycerol 2-dehydrogenase (NADP(+))</fullName>
        <ecNumber evidence="8">1.1.1.156</ecNumber>
    </submittedName>
</protein>
<dbReference type="SUPFAM" id="SSF51430">
    <property type="entry name" value="NAD(P)-linked oxidoreductase"/>
    <property type="match status" value="1"/>
</dbReference>
<feature type="binding site" evidence="5">
    <location>
        <position position="129"/>
    </location>
    <ligand>
        <name>substrate</name>
    </ligand>
</feature>
<feature type="site" description="Lowers pKa of active site Tyr" evidence="6">
    <location>
        <position position="96"/>
    </location>
</feature>
<dbReference type="InterPro" id="IPR018170">
    <property type="entry name" value="Aldo/ket_reductase_CS"/>
</dbReference>
<comment type="caution">
    <text evidence="8">The sequence shown here is derived from an EMBL/GenBank/DDBJ whole genome shotgun (WGS) entry which is preliminary data.</text>
</comment>
<evidence type="ECO:0000256" key="3">
    <source>
        <dbReference type="ARBA" id="ARBA00023002"/>
    </source>
</evidence>
<organism evidence="8 9">
    <name type="scientific">Lactiplantibacillus plantarum subsp. plantarum</name>
    <dbReference type="NCBI Taxonomy" id="337330"/>
    <lineage>
        <taxon>Bacteria</taxon>
        <taxon>Bacillati</taxon>
        <taxon>Bacillota</taxon>
        <taxon>Bacilli</taxon>
        <taxon>Lactobacillales</taxon>
        <taxon>Lactobacillaceae</taxon>
        <taxon>Lactiplantibacillus</taxon>
    </lineage>
</organism>
<evidence type="ECO:0000256" key="5">
    <source>
        <dbReference type="PIRSR" id="PIRSR000097-2"/>
    </source>
</evidence>
<dbReference type="Pfam" id="PF00248">
    <property type="entry name" value="Aldo_ket_red"/>
    <property type="match status" value="1"/>
</dbReference>
<evidence type="ECO:0000256" key="6">
    <source>
        <dbReference type="PIRSR" id="PIRSR000097-3"/>
    </source>
</evidence>
<evidence type="ECO:0000313" key="8">
    <source>
        <dbReference type="EMBL" id="POD88621.1"/>
    </source>
</evidence>
<dbReference type="EC" id="1.1.1.156" evidence="8"/>
<dbReference type="PROSITE" id="PS00798">
    <property type="entry name" value="ALDOKETO_REDUCTASE_1"/>
    <property type="match status" value="1"/>
</dbReference>
<evidence type="ECO:0000256" key="1">
    <source>
        <dbReference type="ARBA" id="ARBA00007905"/>
    </source>
</evidence>
<evidence type="ECO:0000256" key="4">
    <source>
        <dbReference type="PIRSR" id="PIRSR000097-1"/>
    </source>
</evidence>
<evidence type="ECO:0000256" key="2">
    <source>
        <dbReference type="ARBA" id="ARBA00022857"/>
    </source>
</evidence>
<comment type="similarity">
    <text evidence="1">Belongs to the aldo/keto reductase family.</text>
</comment>
<dbReference type="AlphaFoldDB" id="A0A2S3U953"/>
<name>A0A2S3U953_LACPN</name>
<accession>A0A2S3U953</accession>
<dbReference type="PANTHER" id="PTHR43827:SF3">
    <property type="entry name" value="NADP-DEPENDENT OXIDOREDUCTASE DOMAIN-CONTAINING PROTEIN"/>
    <property type="match status" value="1"/>
</dbReference>
<dbReference type="PROSITE" id="PS00063">
    <property type="entry name" value="ALDOKETO_REDUCTASE_3"/>
    <property type="match status" value="1"/>
</dbReference>
<dbReference type="PROSITE" id="PS00062">
    <property type="entry name" value="ALDOKETO_REDUCTASE_2"/>
    <property type="match status" value="1"/>
</dbReference>
<dbReference type="PRINTS" id="PR00069">
    <property type="entry name" value="ALDKETRDTASE"/>
</dbReference>
<dbReference type="InterPro" id="IPR023210">
    <property type="entry name" value="NADP_OxRdtase_dom"/>
</dbReference>
<feature type="active site" description="Proton donor" evidence="4">
    <location>
        <position position="71"/>
    </location>
</feature>
<dbReference type="EMBL" id="NKCZ01000069">
    <property type="protein sequence ID" value="POD88621.1"/>
    <property type="molecule type" value="Genomic_DNA"/>
</dbReference>
<evidence type="ECO:0000259" key="7">
    <source>
        <dbReference type="Pfam" id="PF00248"/>
    </source>
</evidence>
<dbReference type="Proteomes" id="UP000236990">
    <property type="component" value="Unassembled WGS sequence"/>
</dbReference>
<keyword evidence="3 8" id="KW-0560">Oxidoreductase</keyword>
<feature type="domain" description="NADP-dependent oxidoreductase" evidence="7">
    <location>
        <begin position="37"/>
        <end position="285"/>
    </location>
</feature>
<dbReference type="InterPro" id="IPR036812">
    <property type="entry name" value="NAD(P)_OxRdtase_dom_sf"/>
</dbReference>